<reference evidence="3 4" key="1">
    <citation type="submission" date="2009-10" db="EMBL/GenBank/DDBJ databases">
        <authorList>
            <person name="Harkins D.M."/>
            <person name="Madupu R."/>
            <person name="Durkin A.S."/>
            <person name="Torralba M."/>
            <person name="Methe B."/>
            <person name="Sutton G.G."/>
            <person name="Strausberg R.L."/>
            <person name="Nelson K.E."/>
        </authorList>
    </citation>
    <scope>NUCLEOTIDE SEQUENCE [LARGE SCALE GENOMIC DNA]</scope>
    <source>
        <strain evidence="3 4">F0264</strain>
    </source>
</reference>
<dbReference type="Pfam" id="PF08327">
    <property type="entry name" value="AHSA1"/>
    <property type="match status" value="1"/>
</dbReference>
<keyword evidence="4" id="KW-1185">Reference proteome</keyword>
<name>D0GPH0_9FUSO</name>
<dbReference type="SUPFAM" id="SSF55961">
    <property type="entry name" value="Bet v1-like"/>
    <property type="match status" value="1"/>
</dbReference>
<dbReference type="CDD" id="cd07814">
    <property type="entry name" value="SRPBCC_CalC_Aha1-like"/>
    <property type="match status" value="1"/>
</dbReference>
<comment type="similarity">
    <text evidence="1">Belongs to the AHA1 family.</text>
</comment>
<dbReference type="InterPro" id="IPR013538">
    <property type="entry name" value="ASHA1/2-like_C"/>
</dbReference>
<protein>
    <recommendedName>
        <fullName evidence="2">Activator of Hsp90 ATPase homologue 1/2-like C-terminal domain-containing protein</fullName>
    </recommendedName>
</protein>
<organism evidence="3 4">
    <name type="scientific">Pseudoleptotrichia goodfellowii F0264</name>
    <dbReference type="NCBI Taxonomy" id="596323"/>
    <lineage>
        <taxon>Bacteria</taxon>
        <taxon>Fusobacteriati</taxon>
        <taxon>Fusobacteriota</taxon>
        <taxon>Fusobacteriia</taxon>
        <taxon>Fusobacteriales</taxon>
        <taxon>Leptotrichiaceae</taxon>
        <taxon>Pseudoleptotrichia</taxon>
    </lineage>
</organism>
<gene>
    <name evidence="3" type="ORF">HMPREF0554_0206</name>
</gene>
<sequence length="149" mass="17638">MNKIIHCKVKLKCDTKYAFEMFTKNELISTWLCKYADIEPVINGKYELFWDDNKEINSTIGCKITAIEPSRLLCFEWKGSLEFSEFMNYSDPLTHVCVLFSQENNDSCEVNLIHSGWKEGENWETARKWFENCWNNLFNVLQEKIEKKG</sequence>
<dbReference type="InterPro" id="IPR023393">
    <property type="entry name" value="START-like_dom_sf"/>
</dbReference>
<dbReference type="Gene3D" id="3.30.530.20">
    <property type="match status" value="1"/>
</dbReference>
<feature type="domain" description="Activator of Hsp90 ATPase homologue 1/2-like C-terminal" evidence="2">
    <location>
        <begin position="18"/>
        <end position="143"/>
    </location>
</feature>
<dbReference type="Proteomes" id="UP000004226">
    <property type="component" value="Unassembled WGS sequence"/>
</dbReference>
<evidence type="ECO:0000313" key="4">
    <source>
        <dbReference type="Proteomes" id="UP000004226"/>
    </source>
</evidence>
<evidence type="ECO:0000313" key="3">
    <source>
        <dbReference type="EMBL" id="EEY34032.1"/>
    </source>
</evidence>
<dbReference type="EMBL" id="ADAD01000192">
    <property type="protein sequence ID" value="EEY34032.1"/>
    <property type="molecule type" value="Genomic_DNA"/>
</dbReference>
<dbReference type="eggNOG" id="COG3832">
    <property type="taxonomic scope" value="Bacteria"/>
</dbReference>
<accession>D0GPH0</accession>
<dbReference type="RefSeq" id="WP_006808388.1">
    <property type="nucleotide sequence ID" value="NZ_ADAD01000192.1"/>
</dbReference>
<comment type="caution">
    <text evidence="3">The sequence shown here is derived from an EMBL/GenBank/DDBJ whole genome shotgun (WGS) entry which is preliminary data.</text>
</comment>
<evidence type="ECO:0000259" key="2">
    <source>
        <dbReference type="Pfam" id="PF08327"/>
    </source>
</evidence>
<dbReference type="AlphaFoldDB" id="D0GPH0"/>
<proteinExistence type="inferred from homology"/>
<evidence type="ECO:0000256" key="1">
    <source>
        <dbReference type="ARBA" id="ARBA00006817"/>
    </source>
</evidence>